<proteinExistence type="predicted"/>
<protein>
    <submittedName>
        <fullName evidence="3">Cysteine--tRNA ligase</fullName>
        <ecNumber evidence="3">6.1.1.16</ecNumber>
    </submittedName>
</protein>
<dbReference type="PANTHER" id="PTHR10890">
    <property type="entry name" value="CYSTEINYL-TRNA SYNTHETASE"/>
    <property type="match status" value="1"/>
</dbReference>
<dbReference type="SUPFAM" id="SSF47323">
    <property type="entry name" value="Anticodon-binding domain of a subclass of class I aminoacyl-tRNA synthetases"/>
    <property type="match status" value="1"/>
</dbReference>
<gene>
    <name evidence="3" type="primary">cysS_19</name>
    <name evidence="3" type="ORF">SDC9_54833</name>
</gene>
<dbReference type="EMBL" id="VSSQ01001459">
    <property type="protein sequence ID" value="MPM08521.1"/>
    <property type="molecule type" value="Genomic_DNA"/>
</dbReference>
<feature type="domain" description="Cysteinyl-tRNA synthetase class Ia DALR" evidence="2">
    <location>
        <begin position="63"/>
        <end position="126"/>
    </location>
</feature>
<comment type="caution">
    <text evidence="3">The sequence shown here is derived from an EMBL/GenBank/DDBJ whole genome shotgun (WGS) entry which is preliminary data.</text>
</comment>
<name>A0A644WY30_9ZZZZ</name>
<evidence type="ECO:0000313" key="3">
    <source>
        <dbReference type="EMBL" id="MPM08521.1"/>
    </source>
</evidence>
<comment type="subcellular location">
    <subcellularLocation>
        <location evidence="1">Cytoplasm</location>
    </subcellularLocation>
</comment>
<dbReference type="GO" id="GO:0004817">
    <property type="term" value="F:cysteine-tRNA ligase activity"/>
    <property type="evidence" value="ECO:0007669"/>
    <property type="project" value="UniProtKB-EC"/>
</dbReference>
<keyword evidence="3" id="KW-0436">Ligase</keyword>
<dbReference type="GO" id="GO:0005524">
    <property type="term" value="F:ATP binding"/>
    <property type="evidence" value="ECO:0007669"/>
    <property type="project" value="InterPro"/>
</dbReference>
<sequence length="175" mass="19585">MLSAQYRSPINYSKESLTQARSALDRLYSAADSLDFLAENGKEGALSEEEAEFIGTFDGYRTRFDESMDDDLNTADAIGVLFELVRQVNIRLEGTPTKAFAKACRDMIGEFTNVLGLLYHRKTGGLDSQVEAMIEERQAARKSKNFAEADRIRNALADMGVELMDTPQGVKWKKK</sequence>
<dbReference type="Gene3D" id="1.20.120.1910">
    <property type="entry name" value="Cysteine-tRNA ligase, C-terminal anti-codon recognition domain"/>
    <property type="match status" value="1"/>
</dbReference>
<evidence type="ECO:0000256" key="1">
    <source>
        <dbReference type="ARBA" id="ARBA00004496"/>
    </source>
</evidence>
<dbReference type="InterPro" id="IPR015273">
    <property type="entry name" value="Cys-tRNA-synt_Ia_DALR"/>
</dbReference>
<dbReference type="GO" id="GO:0005829">
    <property type="term" value="C:cytosol"/>
    <property type="evidence" value="ECO:0007669"/>
    <property type="project" value="TreeGrafter"/>
</dbReference>
<dbReference type="InterPro" id="IPR024909">
    <property type="entry name" value="Cys-tRNA/MSH_ligase"/>
</dbReference>
<dbReference type="PANTHER" id="PTHR10890:SF3">
    <property type="entry name" value="CYSTEINE--TRNA LIGASE, CYTOPLASMIC"/>
    <property type="match status" value="1"/>
</dbReference>
<dbReference type="GO" id="GO:0006423">
    <property type="term" value="P:cysteinyl-tRNA aminoacylation"/>
    <property type="evidence" value="ECO:0007669"/>
    <property type="project" value="InterPro"/>
</dbReference>
<organism evidence="3">
    <name type="scientific">bioreactor metagenome</name>
    <dbReference type="NCBI Taxonomy" id="1076179"/>
    <lineage>
        <taxon>unclassified sequences</taxon>
        <taxon>metagenomes</taxon>
        <taxon>ecological metagenomes</taxon>
    </lineage>
</organism>
<dbReference type="AlphaFoldDB" id="A0A644WY30"/>
<accession>A0A644WY30</accession>
<dbReference type="InterPro" id="IPR056411">
    <property type="entry name" value="CysS_C"/>
</dbReference>
<dbReference type="Pfam" id="PF23493">
    <property type="entry name" value="CysS_C"/>
    <property type="match status" value="1"/>
</dbReference>
<dbReference type="SMART" id="SM00840">
    <property type="entry name" value="DALR_2"/>
    <property type="match status" value="1"/>
</dbReference>
<dbReference type="InterPro" id="IPR009080">
    <property type="entry name" value="tRNAsynth_Ia_anticodon-bd"/>
</dbReference>
<evidence type="ECO:0000259" key="2">
    <source>
        <dbReference type="SMART" id="SM00840"/>
    </source>
</evidence>
<dbReference type="EC" id="6.1.1.16" evidence="3"/>
<dbReference type="Pfam" id="PF09190">
    <property type="entry name" value="DALR_2"/>
    <property type="match status" value="1"/>
</dbReference>
<reference evidence="3" key="1">
    <citation type="submission" date="2019-08" db="EMBL/GenBank/DDBJ databases">
        <authorList>
            <person name="Kucharzyk K."/>
            <person name="Murdoch R.W."/>
            <person name="Higgins S."/>
            <person name="Loffler F."/>
        </authorList>
    </citation>
    <scope>NUCLEOTIDE SEQUENCE</scope>
</reference>